<evidence type="ECO:0000313" key="2">
    <source>
        <dbReference type="Proteomes" id="UP000182544"/>
    </source>
</evidence>
<gene>
    <name evidence="1" type="ORF">SAMN05428642_1011126</name>
</gene>
<dbReference type="AlphaFoldDB" id="A0A1K2IEA5"/>
<name>A0A1K2IEA5_9FLAO</name>
<accession>A0A1K2IEA5</accession>
<protein>
    <submittedName>
        <fullName evidence="1">Uncharacterized protein</fullName>
    </submittedName>
</protein>
<dbReference type="RefSeq" id="WP_171946613.1">
    <property type="nucleotide sequence ID" value="NZ_FPKV01000001.1"/>
</dbReference>
<dbReference type="EMBL" id="FPKV01000001">
    <property type="protein sequence ID" value="SFZ90764.1"/>
    <property type="molecule type" value="Genomic_DNA"/>
</dbReference>
<sequence>MSIHDGSLSTIMSVTISENLGVKPIGFTSWRQDFNVKSVFFMMSIK</sequence>
<dbReference type="STRING" id="369401.SAMN05428642_1011126"/>
<organism evidence="1 2">
    <name type="scientific">Flaviramulus basaltis</name>
    <dbReference type="NCBI Taxonomy" id="369401"/>
    <lineage>
        <taxon>Bacteria</taxon>
        <taxon>Pseudomonadati</taxon>
        <taxon>Bacteroidota</taxon>
        <taxon>Flavobacteriia</taxon>
        <taxon>Flavobacteriales</taxon>
        <taxon>Flavobacteriaceae</taxon>
        <taxon>Flaviramulus</taxon>
    </lineage>
</organism>
<dbReference type="Proteomes" id="UP000182544">
    <property type="component" value="Unassembled WGS sequence"/>
</dbReference>
<keyword evidence="2" id="KW-1185">Reference proteome</keyword>
<evidence type="ECO:0000313" key="1">
    <source>
        <dbReference type="EMBL" id="SFZ90764.1"/>
    </source>
</evidence>
<proteinExistence type="predicted"/>
<reference evidence="1 2" key="1">
    <citation type="submission" date="2016-10" db="EMBL/GenBank/DDBJ databases">
        <authorList>
            <person name="de Groot N.N."/>
        </authorList>
    </citation>
    <scope>NUCLEOTIDE SEQUENCE [LARGE SCALE GENOMIC DNA]</scope>
    <source>
        <strain evidence="1 2">DSM 18180</strain>
    </source>
</reference>